<keyword evidence="3" id="KW-0489">Methyltransferase</keyword>
<dbReference type="GO" id="GO:0032259">
    <property type="term" value="P:methylation"/>
    <property type="evidence" value="ECO:0007669"/>
    <property type="project" value="UniProtKB-KW"/>
</dbReference>
<dbReference type="InterPro" id="IPR029063">
    <property type="entry name" value="SAM-dependent_MTases_sf"/>
</dbReference>
<evidence type="ECO:0000313" key="3">
    <source>
        <dbReference type="EMBL" id="AOZ95300.1"/>
    </source>
</evidence>
<proteinExistence type="predicted"/>
<dbReference type="RefSeq" id="WP_071175090.1">
    <property type="nucleotide sequence ID" value="NZ_CP017831.1"/>
</dbReference>
<keyword evidence="4" id="KW-1185">Reference proteome</keyword>
<dbReference type="InterPro" id="IPR041698">
    <property type="entry name" value="Methyltransf_25"/>
</dbReference>
<dbReference type="Gene3D" id="3.40.50.150">
    <property type="entry name" value="Vaccinia Virus protein VP39"/>
    <property type="match status" value="1"/>
</dbReference>
<reference evidence="4" key="1">
    <citation type="submission" date="2016-10" db="EMBL/GenBank/DDBJ databases">
        <title>The complete genome sequence of the rumen bacterium Butyrivibrio hungatei MB2003.</title>
        <authorList>
            <person name="Palevich N."/>
            <person name="Kelly W.J."/>
            <person name="Leahy S.C."/>
            <person name="Altermann E."/>
            <person name="Rakonjac J."/>
            <person name="Attwood G.T."/>
        </authorList>
    </citation>
    <scope>NUCLEOTIDE SEQUENCE [LARGE SCALE GENOMIC DNA]</scope>
    <source>
        <strain evidence="4">MB2003</strain>
    </source>
</reference>
<dbReference type="EMBL" id="CP017831">
    <property type="protein sequence ID" value="AOZ95300.1"/>
    <property type="molecule type" value="Genomic_DNA"/>
</dbReference>
<gene>
    <name evidence="3" type="ORF">bhn_I0265</name>
</gene>
<accession>A0A1D9NYF3</accession>
<evidence type="ECO:0000256" key="1">
    <source>
        <dbReference type="ARBA" id="ARBA00022679"/>
    </source>
</evidence>
<dbReference type="SUPFAM" id="SSF53335">
    <property type="entry name" value="S-adenosyl-L-methionine-dependent methyltransferases"/>
    <property type="match status" value="1"/>
</dbReference>
<evidence type="ECO:0000259" key="2">
    <source>
        <dbReference type="Pfam" id="PF13649"/>
    </source>
</evidence>
<dbReference type="CDD" id="cd02440">
    <property type="entry name" value="AdoMet_MTases"/>
    <property type="match status" value="1"/>
</dbReference>
<dbReference type="AlphaFoldDB" id="A0A1D9NYF3"/>
<organism evidence="3 4">
    <name type="scientific">Butyrivibrio hungatei</name>
    <dbReference type="NCBI Taxonomy" id="185008"/>
    <lineage>
        <taxon>Bacteria</taxon>
        <taxon>Bacillati</taxon>
        <taxon>Bacillota</taxon>
        <taxon>Clostridia</taxon>
        <taxon>Lachnospirales</taxon>
        <taxon>Lachnospiraceae</taxon>
        <taxon>Butyrivibrio</taxon>
    </lineage>
</organism>
<dbReference type="Proteomes" id="UP000179284">
    <property type="component" value="Chromosome I"/>
</dbReference>
<keyword evidence="1" id="KW-0808">Transferase</keyword>
<name>A0A1D9NYF3_9FIRM</name>
<sequence>MDIVSKEQVIEFFDGLAEKWDDFANNDESVTRDIIRNLGQLEGKKVLDIACGTGFMIPYYLEAGAKKVTGVDISVQMLEKARQKFRNHSKVDFINGDAEQFEFDEKYDVCVIYNAFPHFPSPEVLLHNLSTALADNGSICIAHGASREVIDGCHADGACHVSRGLPSDQEFHELLEKEFVIKTFISDERMIELIGIKK</sequence>
<evidence type="ECO:0000313" key="4">
    <source>
        <dbReference type="Proteomes" id="UP000179284"/>
    </source>
</evidence>
<feature type="domain" description="Methyltransferase" evidence="2">
    <location>
        <begin position="46"/>
        <end position="137"/>
    </location>
</feature>
<dbReference type="KEGG" id="bhu:bhn_I0265"/>
<dbReference type="Pfam" id="PF13649">
    <property type="entry name" value="Methyltransf_25"/>
    <property type="match status" value="1"/>
</dbReference>
<dbReference type="OrthoDB" id="465705at2"/>
<dbReference type="PANTHER" id="PTHR43861">
    <property type="entry name" value="TRANS-ACONITATE 2-METHYLTRANSFERASE-RELATED"/>
    <property type="match status" value="1"/>
</dbReference>
<dbReference type="GO" id="GO:0008168">
    <property type="term" value="F:methyltransferase activity"/>
    <property type="evidence" value="ECO:0007669"/>
    <property type="project" value="UniProtKB-KW"/>
</dbReference>
<protein>
    <submittedName>
        <fullName evidence="3">SAM-dependent methyltransferase</fullName>
    </submittedName>
</protein>